<name>A0A2S6HFN0_9GAMM</name>
<comment type="caution">
    <text evidence="2">The sequence shown here is derived from an EMBL/GenBank/DDBJ whole genome shotgun (WGS) entry which is preliminary data.</text>
</comment>
<keyword evidence="1" id="KW-1133">Transmembrane helix</keyword>
<reference evidence="2 3" key="1">
    <citation type="submission" date="2018-02" db="EMBL/GenBank/DDBJ databases">
        <title>Subsurface microbial communities from deep shales in Ohio and West Virginia, USA.</title>
        <authorList>
            <person name="Wrighton K."/>
        </authorList>
    </citation>
    <scope>NUCLEOTIDE SEQUENCE [LARGE SCALE GENOMIC DNA]</scope>
    <source>
        <strain evidence="2 3">OWC-DMM</strain>
    </source>
</reference>
<keyword evidence="1" id="KW-0472">Membrane</keyword>
<accession>A0A2S6HFN0</accession>
<evidence type="ECO:0000256" key="1">
    <source>
        <dbReference type="SAM" id="Phobius"/>
    </source>
</evidence>
<evidence type="ECO:0000313" key="3">
    <source>
        <dbReference type="Proteomes" id="UP000240010"/>
    </source>
</evidence>
<gene>
    <name evidence="2" type="ORF">B0F87_104388</name>
</gene>
<dbReference type="Proteomes" id="UP000240010">
    <property type="component" value="Unassembled WGS sequence"/>
</dbReference>
<protein>
    <submittedName>
        <fullName evidence="2">Uncharacterized protein</fullName>
    </submittedName>
</protein>
<sequence>MSDVQEKDKFWIYVAGLVLAVVATVVMIKSGEHDKFESTAKAIAEDPANSAYRK</sequence>
<keyword evidence="1" id="KW-0812">Transmembrane</keyword>
<evidence type="ECO:0000313" key="2">
    <source>
        <dbReference type="EMBL" id="PPK76295.1"/>
    </source>
</evidence>
<feature type="transmembrane region" description="Helical" evidence="1">
    <location>
        <begin position="12"/>
        <end position="28"/>
    </location>
</feature>
<organism evidence="2 3">
    <name type="scientific">Methylobacter tundripaludum</name>
    <dbReference type="NCBI Taxonomy" id="173365"/>
    <lineage>
        <taxon>Bacteria</taxon>
        <taxon>Pseudomonadati</taxon>
        <taxon>Pseudomonadota</taxon>
        <taxon>Gammaproteobacteria</taxon>
        <taxon>Methylococcales</taxon>
        <taxon>Methylococcaceae</taxon>
        <taxon>Methylobacter</taxon>
    </lineage>
</organism>
<dbReference type="RefSeq" id="WP_181050084.1">
    <property type="nucleotide sequence ID" value="NZ_PTIZ01000004.1"/>
</dbReference>
<dbReference type="AlphaFoldDB" id="A0A2S6HFN0"/>
<dbReference type="EMBL" id="PTIZ01000004">
    <property type="protein sequence ID" value="PPK76295.1"/>
    <property type="molecule type" value="Genomic_DNA"/>
</dbReference>
<proteinExistence type="predicted"/>